<name>A0ABR3PH13_9PEZI</name>
<accession>A0ABR3PH13</accession>
<feature type="compositionally biased region" description="Basic and acidic residues" evidence="1">
    <location>
        <begin position="18"/>
        <end position="53"/>
    </location>
</feature>
<dbReference type="PANTHER" id="PTHR37012">
    <property type="entry name" value="B-ZIP TRANSCRIPTION FACTOR (EUROFUNG)-RELATED"/>
    <property type="match status" value="1"/>
</dbReference>
<dbReference type="PANTHER" id="PTHR37012:SF2">
    <property type="entry name" value="BZIP DOMAIN-CONTAINING PROTEIN-RELATED"/>
    <property type="match status" value="1"/>
</dbReference>
<evidence type="ECO:0000313" key="2">
    <source>
        <dbReference type="EMBL" id="KAL1305430.1"/>
    </source>
</evidence>
<organism evidence="2 3">
    <name type="scientific">Neodothiora populina</name>
    <dbReference type="NCBI Taxonomy" id="2781224"/>
    <lineage>
        <taxon>Eukaryota</taxon>
        <taxon>Fungi</taxon>
        <taxon>Dikarya</taxon>
        <taxon>Ascomycota</taxon>
        <taxon>Pezizomycotina</taxon>
        <taxon>Dothideomycetes</taxon>
        <taxon>Dothideomycetidae</taxon>
        <taxon>Dothideales</taxon>
        <taxon>Dothioraceae</taxon>
        <taxon>Neodothiora</taxon>
    </lineage>
</organism>
<dbReference type="InterPro" id="IPR021833">
    <property type="entry name" value="DUF3425"/>
</dbReference>
<reference evidence="2 3" key="1">
    <citation type="submission" date="2024-07" db="EMBL/GenBank/DDBJ databases">
        <title>Draft sequence of the Neodothiora populina.</title>
        <authorList>
            <person name="Drown D.D."/>
            <person name="Schuette U.S."/>
            <person name="Buechlein A.B."/>
            <person name="Rusch D.R."/>
            <person name="Winton L.W."/>
            <person name="Adams G.A."/>
        </authorList>
    </citation>
    <scope>NUCLEOTIDE SEQUENCE [LARGE SCALE GENOMIC DNA]</scope>
    <source>
        <strain evidence="2 3">CPC 39397</strain>
    </source>
</reference>
<comment type="caution">
    <text evidence="2">The sequence shown here is derived from an EMBL/GenBank/DDBJ whole genome shotgun (WGS) entry which is preliminary data.</text>
</comment>
<dbReference type="RefSeq" id="XP_069201703.1">
    <property type="nucleotide sequence ID" value="XM_069341617.1"/>
</dbReference>
<evidence type="ECO:0000256" key="1">
    <source>
        <dbReference type="SAM" id="MobiDB-lite"/>
    </source>
</evidence>
<gene>
    <name evidence="2" type="ORF">AAFC00_002314</name>
</gene>
<dbReference type="Proteomes" id="UP001562354">
    <property type="component" value="Unassembled WGS sequence"/>
</dbReference>
<evidence type="ECO:0000313" key="3">
    <source>
        <dbReference type="Proteomes" id="UP001562354"/>
    </source>
</evidence>
<protein>
    <recommendedName>
        <fullName evidence="4">BZIP transcription factor</fullName>
    </recommendedName>
</protein>
<sequence>MQQSRSASTENVKRRRPERTPDQIARKRDQDREAQRLSRERTRRRIDEAETRLAESQAAAARYEQIINQAQEERDVARREAMELRERLESTYAQLEAARARLASVSRLIGTDESQANSPSGLPVDSGISFYQISRPLQLQSPQASDSMVSRGPSNRSDHLSIRYQRQISPASVSPGPHEAVLIPSWNHRSTTRIDSHSSPGCGTEGSAYGSPNSVYSWSDLPNLVPKNSAPTCPMDSIITIFTNSRQTLLKNGEPEDLVLGNRVPPMSMLPSLGLGAGPKAQHPVTQMLTEVMAKVQIFHRIPEQVAFVWFTHLTLRFVIFPSRENYEALPDWARPTNLQMVTAHPPWIDHIPWPQVRNFLIGHSTRFLQEEFSMPYFAGLSVNWPHDLDHATTTDPVSGEVVISSAFEHHLRNLDNWSLGTVFSQTYPELAGLYRAGA</sequence>
<keyword evidence="3" id="KW-1185">Reference proteome</keyword>
<dbReference type="Pfam" id="PF11905">
    <property type="entry name" value="DUF3425"/>
    <property type="match status" value="1"/>
</dbReference>
<dbReference type="EMBL" id="JBFMKM010000007">
    <property type="protein sequence ID" value="KAL1305430.1"/>
    <property type="molecule type" value="Genomic_DNA"/>
</dbReference>
<feature type="compositionally biased region" description="Polar residues" evidence="1">
    <location>
        <begin position="1"/>
        <end position="10"/>
    </location>
</feature>
<dbReference type="CDD" id="cd06503">
    <property type="entry name" value="ATP-synt_Fo_b"/>
    <property type="match status" value="1"/>
</dbReference>
<proteinExistence type="predicted"/>
<evidence type="ECO:0008006" key="4">
    <source>
        <dbReference type="Google" id="ProtNLM"/>
    </source>
</evidence>
<dbReference type="GeneID" id="95976016"/>
<feature type="region of interest" description="Disordered" evidence="1">
    <location>
        <begin position="1"/>
        <end position="54"/>
    </location>
</feature>